<reference evidence="1 2" key="1">
    <citation type="submission" date="2020-05" db="EMBL/GenBank/DDBJ databases">
        <title>Genomics and ecology of novel Flavobacterium phages from the Baltic Sea.</title>
        <authorList>
            <person name="Hoetzinger M."/>
            <person name="Nilsson E."/>
            <person name="Holmfeldt K."/>
        </authorList>
    </citation>
    <scope>NUCLEOTIDE SEQUENCE [LARGE SCALE GENOMIC DNA]</scope>
</reference>
<keyword evidence="2" id="KW-1185">Reference proteome</keyword>
<evidence type="ECO:0000313" key="1">
    <source>
        <dbReference type="EMBL" id="QLF85227.1"/>
    </source>
</evidence>
<dbReference type="EMBL" id="MT497017">
    <property type="protein sequence ID" value="QLF85227.1"/>
    <property type="molecule type" value="Genomic_DNA"/>
</dbReference>
<organism evidence="1 2">
    <name type="scientific">Flavobacterium phage vB_FspP_elemoA_7-9A</name>
    <dbReference type="NCBI Taxonomy" id="2743781"/>
    <lineage>
        <taxon>Viruses</taxon>
        <taxon>Duplodnaviria</taxon>
        <taxon>Heunggongvirae</taxon>
        <taxon>Uroviricota</taxon>
        <taxon>Caudoviricetes</taxon>
        <taxon>Elemovirus</taxon>
        <taxon>Elemovirus elemoA</taxon>
    </lineage>
</organism>
<proteinExistence type="predicted"/>
<sequence length="35" mass="4110">MEEYSNCCGASRHHIFNELCADCLEHCEFEEDEES</sequence>
<protein>
    <submittedName>
        <fullName evidence="1">Uncharacterized protein</fullName>
    </submittedName>
</protein>
<dbReference type="Proteomes" id="UP000510645">
    <property type="component" value="Segment"/>
</dbReference>
<evidence type="ECO:0000313" key="2">
    <source>
        <dbReference type="Proteomes" id="UP000510645"/>
    </source>
</evidence>
<gene>
    <name evidence="1" type="ORF">elemo79Aphanotate_33</name>
</gene>
<name>A0A7D5FMY7_9CAUD</name>
<accession>A0A7D5FMY7</accession>